<dbReference type="GO" id="GO:0020037">
    <property type="term" value="F:heme binding"/>
    <property type="evidence" value="ECO:0007669"/>
    <property type="project" value="InterPro"/>
</dbReference>
<dbReference type="EMBL" id="CP036316">
    <property type="protein sequence ID" value="QDT66805.1"/>
    <property type="molecule type" value="Genomic_DNA"/>
</dbReference>
<dbReference type="PANTHER" id="PTHR35889:SF3">
    <property type="entry name" value="F-BOX DOMAIN-CONTAINING PROTEIN"/>
    <property type="match status" value="1"/>
</dbReference>
<feature type="coiled-coil region" evidence="1">
    <location>
        <begin position="382"/>
        <end position="409"/>
    </location>
</feature>
<dbReference type="Gene3D" id="2.60.120.200">
    <property type="match status" value="1"/>
</dbReference>
<dbReference type="InterPro" id="IPR036909">
    <property type="entry name" value="Cyt_c-like_dom_sf"/>
</dbReference>
<sequence length="1072" mass="122722" precursor="true">MLSVYRHIVIVALTAIPLASFAHANELSPEVLRFFENDVRPLLSEHCWTCHSEKEQKGGLRLDTRGHMLLGGESGESIVPGKADESLLIESVRYESYEMPPSGKLKDEQIQILEKWISLGAPWPGADDTVPLREKHGPSFTDEDRAWWAIQPLSEQQIPSNTQAGWGNNEIDFFIANDLEQRGLTPAPPATHEALIRRLYFDLHGLPPTADEVREFVEDDSPDAYERLVDRLLDSPRYGERWARHWLDLVRYADSDGFRADDYRPNAWRYRDYVIRSLNEDKPYDRFVQEQIAGDELFPDDLDAIIATGFYTNGIYEWNARDFVKHWDRMLDEVTDTVGDVFLGVGMQCARCHDHKFDPILQKDYYQLRAFFESIIITTDRVAATTQQKEKHQQELAAWEDATKEIRDEIFKIEEPQRKAIARVMKQFPKNIQEMMLKSEEELSPREKQLALLGWRQVKHDYGQVDRRLKPEQKERVLELRRKLAKFDHLKPSPLPLSRLVTDVGPVAPDTVIPKKKTVCDPGFPALLDVSVDNYLAPATAESTGRRSTLARWLTNEQNPLSTRVIVNRIWQHHFGKGLAPHGSDFGRLGGPPTHPELLDWLTRQFLDGGWRLKHLHRLIVTSATYRQSAQHPDSDEMAAIDPQNEYYWRADARRLDAEQIRDSILAVTGQINDRMGGPGVTADQPRRSIYLRTMRNVRDPLLKVFDQPQFFSSTAARDTTTSPIQSLQLFNSQQMLRYAGQLASIAYRDLEDVEKTDKEEAALRQVWEIVFGRSITEVEQSYFKDFLKQQTELLSEQKSTVDLQRLETGQMPYRNGQSVVFRAEDASSFYVQDNDRLNLADCTIEVYFQIRSIYSSGSPRVLASKWSGAVSEPGWLLGVTGRGSRRKPQTLVFRSFGQKKSNGSISDEIIFSDQHIEFDTPYYAAISFHVSGEHAGKIDFFLKDLSDEEEPMNRVTLEHNVVKVLPNNLPIAFGRMARNREGYFDGLIDDIRISSVALGADDLLFSQEIVTENTLGYWQFDPVPGIYRDSSPNGLDITNVGHVNSAGDARRKAFVDLCHILLNSNEFLYVR</sequence>
<evidence type="ECO:0000313" key="7">
    <source>
        <dbReference type="Proteomes" id="UP000319976"/>
    </source>
</evidence>
<dbReference type="InterPro" id="IPR013320">
    <property type="entry name" value="ConA-like_dom_sf"/>
</dbReference>
<evidence type="ECO:0000259" key="4">
    <source>
        <dbReference type="Pfam" id="PF07587"/>
    </source>
</evidence>
<evidence type="ECO:0000256" key="1">
    <source>
        <dbReference type="SAM" id="Coils"/>
    </source>
</evidence>
<feature type="chain" id="PRO_5021838113" evidence="2">
    <location>
        <begin position="25"/>
        <end position="1072"/>
    </location>
</feature>
<dbReference type="RefSeq" id="WP_145266239.1">
    <property type="nucleotide sequence ID" value="NZ_CP036316.1"/>
</dbReference>
<proteinExistence type="predicted"/>
<dbReference type="OrthoDB" id="127107at2"/>
<keyword evidence="1" id="KW-0175">Coiled coil</keyword>
<protein>
    <submittedName>
        <fullName evidence="6">Planctomycete cytochrome C</fullName>
    </submittedName>
</protein>
<dbReference type="Proteomes" id="UP000319976">
    <property type="component" value="Chromosome"/>
</dbReference>
<feature type="signal peptide" evidence="2">
    <location>
        <begin position="1"/>
        <end position="24"/>
    </location>
</feature>
<evidence type="ECO:0000256" key="2">
    <source>
        <dbReference type="SAM" id="SignalP"/>
    </source>
</evidence>
<evidence type="ECO:0000259" key="3">
    <source>
        <dbReference type="Pfam" id="PF07583"/>
    </source>
</evidence>
<evidence type="ECO:0000313" key="6">
    <source>
        <dbReference type="EMBL" id="QDT66805.1"/>
    </source>
</evidence>
<dbReference type="InterPro" id="IPR011429">
    <property type="entry name" value="Cyt_c_Planctomycete-type"/>
</dbReference>
<dbReference type="InterPro" id="IPR022655">
    <property type="entry name" value="DUF1553"/>
</dbReference>
<dbReference type="InterPro" id="IPR011444">
    <property type="entry name" value="DUF1549"/>
</dbReference>
<name>A0A517TEL5_9PLAN</name>
<dbReference type="KEGG" id="chya:V22_40760"/>
<keyword evidence="7" id="KW-1185">Reference proteome</keyword>
<dbReference type="PANTHER" id="PTHR35889">
    <property type="entry name" value="CYCLOINULO-OLIGOSACCHARIDE FRUCTANOTRANSFERASE-RELATED"/>
    <property type="match status" value="1"/>
</dbReference>
<dbReference type="Pfam" id="PF07583">
    <property type="entry name" value="PSCyt2"/>
    <property type="match status" value="1"/>
</dbReference>
<feature type="domain" description="DUF1549" evidence="3">
    <location>
        <begin position="170"/>
        <end position="375"/>
    </location>
</feature>
<organism evidence="6 7">
    <name type="scientific">Calycomorphotria hydatis</name>
    <dbReference type="NCBI Taxonomy" id="2528027"/>
    <lineage>
        <taxon>Bacteria</taxon>
        <taxon>Pseudomonadati</taxon>
        <taxon>Planctomycetota</taxon>
        <taxon>Planctomycetia</taxon>
        <taxon>Planctomycetales</taxon>
        <taxon>Planctomycetaceae</taxon>
        <taxon>Calycomorphotria</taxon>
    </lineage>
</organism>
<keyword evidence="2" id="KW-0732">Signal</keyword>
<dbReference type="SUPFAM" id="SSF49899">
    <property type="entry name" value="Concanavalin A-like lectins/glucanases"/>
    <property type="match status" value="1"/>
</dbReference>
<dbReference type="Pfam" id="PF07587">
    <property type="entry name" value="PSD1"/>
    <property type="match status" value="1"/>
</dbReference>
<dbReference type="GO" id="GO:0009055">
    <property type="term" value="F:electron transfer activity"/>
    <property type="evidence" value="ECO:0007669"/>
    <property type="project" value="InterPro"/>
</dbReference>
<gene>
    <name evidence="6" type="ORF">V22_40760</name>
</gene>
<dbReference type="Pfam" id="PF07635">
    <property type="entry name" value="PSCyt1"/>
    <property type="match status" value="1"/>
</dbReference>
<dbReference type="SUPFAM" id="SSF46626">
    <property type="entry name" value="Cytochrome c"/>
    <property type="match status" value="1"/>
</dbReference>
<feature type="domain" description="DUF1553" evidence="4">
    <location>
        <begin position="546"/>
        <end position="788"/>
    </location>
</feature>
<evidence type="ECO:0000259" key="5">
    <source>
        <dbReference type="Pfam" id="PF07635"/>
    </source>
</evidence>
<feature type="domain" description="Cytochrome C Planctomycete-type" evidence="5">
    <location>
        <begin position="47"/>
        <end position="103"/>
    </location>
</feature>
<reference evidence="6 7" key="1">
    <citation type="submission" date="2019-02" db="EMBL/GenBank/DDBJ databases">
        <title>Deep-cultivation of Planctomycetes and their phenomic and genomic characterization uncovers novel biology.</title>
        <authorList>
            <person name="Wiegand S."/>
            <person name="Jogler M."/>
            <person name="Boedeker C."/>
            <person name="Pinto D."/>
            <person name="Vollmers J."/>
            <person name="Rivas-Marin E."/>
            <person name="Kohn T."/>
            <person name="Peeters S.H."/>
            <person name="Heuer A."/>
            <person name="Rast P."/>
            <person name="Oberbeckmann S."/>
            <person name="Bunk B."/>
            <person name="Jeske O."/>
            <person name="Meyerdierks A."/>
            <person name="Storesund J.E."/>
            <person name="Kallscheuer N."/>
            <person name="Luecker S."/>
            <person name="Lage O.M."/>
            <person name="Pohl T."/>
            <person name="Merkel B.J."/>
            <person name="Hornburger P."/>
            <person name="Mueller R.-W."/>
            <person name="Bruemmer F."/>
            <person name="Labrenz M."/>
            <person name="Spormann A.M."/>
            <person name="Op den Camp H."/>
            <person name="Overmann J."/>
            <person name="Amann R."/>
            <person name="Jetten M.S.M."/>
            <person name="Mascher T."/>
            <person name="Medema M.H."/>
            <person name="Devos D.P."/>
            <person name="Kaster A.-K."/>
            <person name="Ovreas L."/>
            <person name="Rohde M."/>
            <person name="Galperin M.Y."/>
            <person name="Jogler C."/>
        </authorList>
    </citation>
    <scope>NUCLEOTIDE SEQUENCE [LARGE SCALE GENOMIC DNA]</scope>
    <source>
        <strain evidence="6 7">V22</strain>
    </source>
</reference>
<dbReference type="AlphaFoldDB" id="A0A517TEL5"/>
<accession>A0A517TEL5</accession>